<evidence type="ECO:0000313" key="3">
    <source>
        <dbReference type="Proteomes" id="UP000288805"/>
    </source>
</evidence>
<organism evidence="2 3">
    <name type="scientific">Vitis vinifera</name>
    <name type="common">Grape</name>
    <dbReference type="NCBI Taxonomy" id="29760"/>
    <lineage>
        <taxon>Eukaryota</taxon>
        <taxon>Viridiplantae</taxon>
        <taxon>Streptophyta</taxon>
        <taxon>Embryophyta</taxon>
        <taxon>Tracheophyta</taxon>
        <taxon>Spermatophyta</taxon>
        <taxon>Magnoliopsida</taxon>
        <taxon>eudicotyledons</taxon>
        <taxon>Gunneridae</taxon>
        <taxon>Pentapetalae</taxon>
        <taxon>rosids</taxon>
        <taxon>Vitales</taxon>
        <taxon>Vitaceae</taxon>
        <taxon>Viteae</taxon>
        <taxon>Vitis</taxon>
    </lineage>
</organism>
<sequence length="208" mass="23769">MNFILAVLVGALNDRLLLANPTEINPRQKKGFEIKSCLVGLLEPLLIGFATMQQNFEQKLDLSEILYQITSRWSSFCLYRFDSLRITPRSLDILGRGPPVCGDLAVSLSQASPQFTQVLRGSYAIKALRFSTALSVLKDEFLRSRDYPQCPPTSHLFHRFRQLGYACIRYVDQAKFSLNLQVDVILMLQMFPVCSLRCHLSPYHVNFF</sequence>
<dbReference type="PANTHER" id="PTHR19878">
    <property type="entry name" value="AUTOPHAGY PROTEIN 16-LIKE"/>
    <property type="match status" value="1"/>
</dbReference>
<reference evidence="2 3" key="1">
    <citation type="journal article" date="2018" name="PLoS Genet.">
        <title>Population sequencing reveals clonal diversity and ancestral inbreeding in the grapevine cultivar Chardonnay.</title>
        <authorList>
            <person name="Roach M.J."/>
            <person name="Johnson D.L."/>
            <person name="Bohlmann J."/>
            <person name="van Vuuren H.J."/>
            <person name="Jones S.J."/>
            <person name="Pretorius I.S."/>
            <person name="Schmidt S.A."/>
            <person name="Borneman A.R."/>
        </authorList>
    </citation>
    <scope>NUCLEOTIDE SEQUENCE [LARGE SCALE GENOMIC DNA]</scope>
    <source>
        <strain evidence="3">cv. Chardonnay</strain>
        <tissue evidence="2">Leaf</tissue>
    </source>
</reference>
<dbReference type="EMBL" id="QGNW01000001">
    <property type="protein sequence ID" value="RVX23603.1"/>
    <property type="molecule type" value="Genomic_DNA"/>
</dbReference>
<evidence type="ECO:0000313" key="2">
    <source>
        <dbReference type="EMBL" id="RVX23603.1"/>
    </source>
</evidence>
<dbReference type="GO" id="GO:0000045">
    <property type="term" value="P:autophagosome assembly"/>
    <property type="evidence" value="ECO:0007669"/>
    <property type="project" value="InterPro"/>
</dbReference>
<keyword evidence="1" id="KW-0732">Signal</keyword>
<dbReference type="PANTHER" id="PTHR19878:SF17">
    <property type="entry name" value="TRANSDUCIN_WD40 REPEAT-LIKE SUPERFAMILY PROTEIN"/>
    <property type="match status" value="1"/>
</dbReference>
<feature type="chain" id="PRO_5019207714" evidence="1">
    <location>
        <begin position="20"/>
        <end position="208"/>
    </location>
</feature>
<dbReference type="AlphaFoldDB" id="A0A438KQX2"/>
<protein>
    <submittedName>
        <fullName evidence="2">Uncharacterized protein</fullName>
    </submittedName>
</protein>
<comment type="caution">
    <text evidence="2">The sequence shown here is derived from an EMBL/GenBank/DDBJ whole genome shotgun (WGS) entry which is preliminary data.</text>
</comment>
<evidence type="ECO:0000256" key="1">
    <source>
        <dbReference type="SAM" id="SignalP"/>
    </source>
</evidence>
<name>A0A438KQX2_VITVI</name>
<gene>
    <name evidence="2" type="ORF">CK203_000312</name>
</gene>
<accession>A0A438KQX2</accession>
<proteinExistence type="predicted"/>
<feature type="signal peptide" evidence="1">
    <location>
        <begin position="1"/>
        <end position="19"/>
    </location>
</feature>
<dbReference type="Proteomes" id="UP000288805">
    <property type="component" value="Unassembled WGS sequence"/>
</dbReference>
<dbReference type="InterPro" id="IPR045160">
    <property type="entry name" value="ATG16"/>
</dbReference>